<feature type="compositionally biased region" description="Basic and acidic residues" evidence="1">
    <location>
        <begin position="185"/>
        <end position="203"/>
    </location>
</feature>
<dbReference type="GeneID" id="34598306"/>
<organism evidence="3 4">
    <name type="scientific">Fonsecaea monophora</name>
    <dbReference type="NCBI Taxonomy" id="254056"/>
    <lineage>
        <taxon>Eukaryota</taxon>
        <taxon>Fungi</taxon>
        <taxon>Dikarya</taxon>
        <taxon>Ascomycota</taxon>
        <taxon>Pezizomycotina</taxon>
        <taxon>Eurotiomycetes</taxon>
        <taxon>Chaetothyriomycetidae</taxon>
        <taxon>Chaetothyriales</taxon>
        <taxon>Herpotrichiellaceae</taxon>
        <taxon>Fonsecaea</taxon>
    </lineage>
</organism>
<name>A0A177FG19_9EURO</name>
<evidence type="ECO:0000313" key="3">
    <source>
        <dbReference type="EMBL" id="OAG42550.1"/>
    </source>
</evidence>
<keyword evidence="2" id="KW-0812">Transmembrane</keyword>
<keyword evidence="2" id="KW-0472">Membrane</keyword>
<gene>
    <name evidence="3" type="ORF">AYO21_03135</name>
</gene>
<evidence type="ECO:0000256" key="2">
    <source>
        <dbReference type="SAM" id="Phobius"/>
    </source>
</evidence>
<dbReference type="EMBL" id="LVKK01000015">
    <property type="protein sequence ID" value="OAG42550.1"/>
    <property type="molecule type" value="Genomic_DNA"/>
</dbReference>
<feature type="region of interest" description="Disordered" evidence="1">
    <location>
        <begin position="386"/>
        <end position="425"/>
    </location>
</feature>
<feature type="compositionally biased region" description="Low complexity" evidence="1">
    <location>
        <begin position="868"/>
        <end position="929"/>
    </location>
</feature>
<feature type="compositionally biased region" description="Acidic residues" evidence="1">
    <location>
        <begin position="684"/>
        <end position="700"/>
    </location>
</feature>
<reference evidence="3 4" key="1">
    <citation type="submission" date="2016-03" db="EMBL/GenBank/DDBJ databases">
        <title>Draft genome sequence of the Fonsecaea monophora CBS 269.37.</title>
        <authorList>
            <person name="Bombassaro A."/>
            <person name="Vinicius W.A."/>
            <person name="De Hoog S."/>
            <person name="Sun J."/>
            <person name="Souza E.M."/>
            <person name="Raittz R.T."/>
            <person name="Costa F."/>
            <person name="Leao A.C."/>
            <person name="Tadra-Sfeir M.Z."/>
            <person name="Baura V."/>
            <person name="Balsanelli E."/>
            <person name="Pedrosa F.O."/>
            <person name="Moreno L.F."/>
            <person name="Steffens M.B."/>
            <person name="Xi L."/>
            <person name="Bocca A.L."/>
            <person name="Felipe M.S."/>
            <person name="Teixeira M."/>
            <person name="Telles Filho F.Q."/>
            <person name="Azevedo C.M."/>
            <person name="Gomes R."/>
            <person name="Vicente V.A."/>
        </authorList>
    </citation>
    <scope>NUCLEOTIDE SEQUENCE [LARGE SCALE GENOMIC DNA]</scope>
    <source>
        <strain evidence="3 4">CBS 269.37</strain>
    </source>
</reference>
<keyword evidence="4" id="KW-1185">Reference proteome</keyword>
<dbReference type="OrthoDB" id="5387413at2759"/>
<keyword evidence="2" id="KW-1133">Transmembrane helix</keyword>
<dbReference type="RefSeq" id="XP_022514502.1">
    <property type="nucleotide sequence ID" value="XM_022653109.1"/>
</dbReference>
<feature type="compositionally biased region" description="Polar residues" evidence="1">
    <location>
        <begin position="386"/>
        <end position="416"/>
    </location>
</feature>
<feature type="region of interest" description="Disordered" evidence="1">
    <location>
        <begin position="866"/>
        <end position="929"/>
    </location>
</feature>
<dbReference type="Proteomes" id="UP000077002">
    <property type="component" value="Unassembled WGS sequence"/>
</dbReference>
<protein>
    <submittedName>
        <fullName evidence="3">Uncharacterized protein</fullName>
    </submittedName>
</protein>
<evidence type="ECO:0000313" key="4">
    <source>
        <dbReference type="Proteomes" id="UP000077002"/>
    </source>
</evidence>
<feature type="region of interest" description="Disordered" evidence="1">
    <location>
        <begin position="684"/>
        <end position="703"/>
    </location>
</feature>
<dbReference type="AlphaFoldDB" id="A0A177FG19"/>
<proteinExistence type="predicted"/>
<evidence type="ECO:0000256" key="1">
    <source>
        <dbReference type="SAM" id="MobiDB-lite"/>
    </source>
</evidence>
<feature type="transmembrane region" description="Helical" evidence="2">
    <location>
        <begin position="1114"/>
        <end position="1139"/>
    </location>
</feature>
<comment type="caution">
    <text evidence="3">The sequence shown here is derived from an EMBL/GenBank/DDBJ whole genome shotgun (WGS) entry which is preliminary data.</text>
</comment>
<feature type="transmembrane region" description="Helical" evidence="2">
    <location>
        <begin position="1151"/>
        <end position="1170"/>
    </location>
</feature>
<accession>A0A177FG19</accession>
<feature type="region of interest" description="Disordered" evidence="1">
    <location>
        <begin position="185"/>
        <end position="216"/>
    </location>
</feature>
<sequence>MPETSSRRSRAALYLNTDEDAAVVLLRAARTEANASESAFRAPRDSELSAMLLFEEHASQCERCKDPYGTFERNDVLCDIGTGYAISVANLLYTQGRRLFPTIDHKKGNNVQVKVPTGMYSVNLLFKAIGEGMKLVSTRATLYGHGTPYVEKTGKADPSENPISWAQPGRHHGPLFDDNVVEIQPHDPRADTRNTSYKDDMKQPETSSAGFDRPDQRERLYTRGIDRDIACLSGADHLRRTHREYAEWRNRAALDRSGAKPPSIHRPSDILFTNQESTRRPKTDQLREPVAFESSIFEPDPFEQDDDPYGGSPVFYFGNHDRSSSHFPIPRIICATPTSSYSRSINESDIDEAEYPYNLSPGHCERSSTDLTAEALRNLQQQLNDRPYATTNNSRDPSSVGSPDLSSTSEGRQTTLPGGLSFTFPADSAGEDRGLLSDLELYSLQILNNRQSAMERGTTSNPYTVRMNENMKSTATFSDSGYASGRVEQPAEAPPQTQYTLSVADALAPANDPMDAKRFEASRELSKITATNFDDIISVISDEDDIHSRAESHKSRQVLAAEDQILAFFAHHNEIFPLCSELLPQMGRHRFVNNFRRLLKPYYKAQLGLANINIEKSTTFLLRSRFLRERIAKSIADRLDPEEEIRLEAEKHLGDIQDHTGMVQQWLETQKAFALKDDVEHNEDDQVASLSEDDDDDDEHDDRFEDANVNEYHHFPHIDKMKKFLESSAGFRKLLIDLNMLLLPQQYRSIAHSLLAIPTDSIKVAASCNTTVLNALKIRVEEATMTEWNWWPLEPSVRPPLPGFTRLSWKCYCNRSLWHDIPEAYIANFNNLLTLKRQDIFGSSICARAFSAQGIGQHAKRMIPAIHSPPLKTSPSSSDTSSSVRPSDGGSSTSIPTSPGQSSSSSASQSPSRPSISSGHTTSSATSMTSVMNSVNIPSRDRFIVFGVHGKRRTLDIVHINTTKDNDDVKFLDTLLTSYRALRGRMRLWFSIWQLHHCEFVKFQKVLPDRVVSAGPDLPSCPIDYSYDPRPPDPRAPALDKHVWELALLRPCRGATLGVNLQFCLLSWLHDCLPPLGAGSNIYLPTIPQKHSEWLLKTPGIDYAWGIKAVEEPYIIILIMYHVLMLAAPFGFWAWWLVFEHARTGQWDLQDASIPVSVFLVLLSLFWAAAKPLKVFDTR</sequence>